<dbReference type="InterPro" id="IPR058240">
    <property type="entry name" value="rSAM_sf"/>
</dbReference>
<dbReference type="RefSeq" id="WP_048102490.1">
    <property type="nucleotide sequence ID" value="NZ_LKBH01000263.1"/>
</dbReference>
<dbReference type="NCBIfam" id="TIGR04337">
    <property type="entry name" value="AmmeMemoSam_rS"/>
    <property type="match status" value="1"/>
</dbReference>
<dbReference type="SUPFAM" id="SSF102114">
    <property type="entry name" value="Radical SAM enzymes"/>
    <property type="match status" value="1"/>
</dbReference>
<dbReference type="GO" id="GO:0003824">
    <property type="term" value="F:catalytic activity"/>
    <property type="evidence" value="ECO:0007669"/>
    <property type="project" value="InterPro"/>
</dbReference>
<dbReference type="SFLD" id="SFLDG01101">
    <property type="entry name" value="Uncharacterised_Radical_SAM_Su"/>
    <property type="match status" value="1"/>
</dbReference>
<keyword evidence="3 6" id="KW-0479">Metal-binding</keyword>
<dbReference type="CDD" id="cd01335">
    <property type="entry name" value="Radical_SAM"/>
    <property type="match status" value="1"/>
</dbReference>
<comment type="caution">
    <text evidence="8">The sequence shown here is derived from an EMBL/GenBank/DDBJ whole genome shotgun (WGS) entry which is preliminary data.</text>
</comment>
<keyword evidence="2 6" id="KW-0949">S-adenosyl-L-methionine</keyword>
<dbReference type="PANTHER" id="PTHR30352:SF5">
    <property type="entry name" value="PYRUVATE FORMATE-LYASE 1-ACTIVATING ENZYME"/>
    <property type="match status" value="1"/>
</dbReference>
<keyword evidence="9" id="KW-1185">Reference proteome</keyword>
<evidence type="ECO:0000256" key="6">
    <source>
        <dbReference type="PIRSR" id="PIRSR004869-50"/>
    </source>
</evidence>
<dbReference type="InParanoid" id="A0A0Q0RWM6"/>
<dbReference type="AlphaFoldDB" id="A0A0Q0RWM6"/>
<protein>
    <submittedName>
        <fullName evidence="8">Radical SAM protein</fullName>
    </submittedName>
</protein>
<evidence type="ECO:0000313" key="9">
    <source>
        <dbReference type="Proteomes" id="UP000050301"/>
    </source>
</evidence>
<dbReference type="GeneID" id="84221374"/>
<evidence type="ECO:0000259" key="7">
    <source>
        <dbReference type="PROSITE" id="PS51918"/>
    </source>
</evidence>
<keyword evidence="5 6" id="KW-0411">Iron-sulfur</keyword>
<keyword evidence="4 6" id="KW-0408">Iron</keyword>
<dbReference type="PIRSF" id="PIRSF004869">
    <property type="entry name" value="PflX_prd"/>
    <property type="match status" value="1"/>
</dbReference>
<dbReference type="GO" id="GO:0046872">
    <property type="term" value="F:metal ion binding"/>
    <property type="evidence" value="ECO:0007669"/>
    <property type="project" value="UniProtKB-KW"/>
</dbReference>
<feature type="binding site" evidence="6">
    <location>
        <position position="80"/>
    </location>
    <ligand>
        <name>[4Fe-4S] cluster</name>
        <dbReference type="ChEBI" id="CHEBI:49883"/>
        <note>4Fe-4S-S-AdoMet</note>
    </ligand>
</feature>
<accession>A0A0Q0RWM6</accession>
<name>A0A0Q0RWM6_9ARCH</name>
<dbReference type="PROSITE" id="PS51918">
    <property type="entry name" value="RADICAL_SAM"/>
    <property type="match status" value="1"/>
</dbReference>
<proteinExistence type="predicted"/>
<gene>
    <name evidence="8" type="ORF">AOG55_01065</name>
</gene>
<sequence length="341" mass="38714">MEVSLYKNIDDKIMCTACLRYCRLSDGQTGYCGVRTNVNGHLNLSVYNMPYSFNIDPIEKKPVLHMYPGADILSFGTTGCNFGCLYCQNYDMSQRRKADGVYYTPEDVVNLAMEYNTDGIAYTYNEPTIFMEYARDIGLIARRHGLINIFVTNGYETDESMKMASEFLDAMTVDFKGNGNKYFYNKYISVPSAEGIFNTIKNAVNYGIHTEITDLIIPDIGDSLDDARKMLEKIMNIAGPYIPVSFLRYHPDYKLNIPETPLNTLIAHHDLAVSMGFKYVYLGNVHEVNYENTYCPVCHSLLISRRGFYSRVTGLDSNGRCKNCGYITGIKLLRNKKLIKG</sequence>
<dbReference type="SFLD" id="SFLDS00029">
    <property type="entry name" value="Radical_SAM"/>
    <property type="match status" value="1"/>
</dbReference>
<dbReference type="Gene3D" id="3.20.20.70">
    <property type="entry name" value="Aldolase class I"/>
    <property type="match status" value="1"/>
</dbReference>
<dbReference type="GO" id="GO:0051539">
    <property type="term" value="F:4 iron, 4 sulfur cluster binding"/>
    <property type="evidence" value="ECO:0007669"/>
    <property type="project" value="UniProtKB-KW"/>
</dbReference>
<dbReference type="InterPro" id="IPR013785">
    <property type="entry name" value="Aldolase_TIM"/>
</dbReference>
<evidence type="ECO:0000256" key="5">
    <source>
        <dbReference type="ARBA" id="ARBA00023014"/>
    </source>
</evidence>
<keyword evidence="1" id="KW-0004">4Fe-4S</keyword>
<feature type="domain" description="Radical SAM core" evidence="7">
    <location>
        <begin position="65"/>
        <end position="282"/>
    </location>
</feature>
<dbReference type="InterPro" id="IPR016431">
    <property type="entry name" value="Pyrv-formate_lyase-activ_prd"/>
</dbReference>
<dbReference type="InterPro" id="IPR007197">
    <property type="entry name" value="rSAM"/>
</dbReference>
<evidence type="ECO:0000256" key="4">
    <source>
        <dbReference type="ARBA" id="ARBA00023004"/>
    </source>
</evidence>
<feature type="binding site" evidence="6">
    <location>
        <position position="84"/>
    </location>
    <ligand>
        <name>[4Fe-4S] cluster</name>
        <dbReference type="ChEBI" id="CHEBI:49883"/>
        <note>4Fe-4S-S-AdoMet</note>
    </ligand>
</feature>
<dbReference type="Proteomes" id="UP000050301">
    <property type="component" value="Unassembled WGS sequence"/>
</dbReference>
<evidence type="ECO:0000313" key="8">
    <source>
        <dbReference type="EMBL" id="KQB34283.1"/>
    </source>
</evidence>
<dbReference type="PANTHER" id="PTHR30352">
    <property type="entry name" value="PYRUVATE FORMATE-LYASE-ACTIVATING ENZYME"/>
    <property type="match status" value="1"/>
</dbReference>
<evidence type="ECO:0000256" key="3">
    <source>
        <dbReference type="ARBA" id="ARBA00022723"/>
    </source>
</evidence>
<evidence type="ECO:0000256" key="1">
    <source>
        <dbReference type="ARBA" id="ARBA00022485"/>
    </source>
</evidence>
<evidence type="ECO:0000256" key="2">
    <source>
        <dbReference type="ARBA" id="ARBA00022691"/>
    </source>
</evidence>
<reference evidence="8 9" key="1">
    <citation type="submission" date="2015-09" db="EMBL/GenBank/DDBJ databases">
        <title>Heavy metals and arsenic resistance mechanisms in polyextremophilic archaea of the family Ferroplasmaceae.</title>
        <authorList>
            <person name="Bulaev A.G."/>
            <person name="Kanygina A.V."/>
        </authorList>
    </citation>
    <scope>NUCLEOTIDE SEQUENCE [LARGE SCALE GENOMIC DNA]</scope>
    <source>
        <strain evidence="8 9">BH2</strain>
    </source>
</reference>
<dbReference type="Pfam" id="PF04055">
    <property type="entry name" value="Radical_SAM"/>
    <property type="match status" value="1"/>
</dbReference>
<comment type="cofactor">
    <cofactor evidence="6">
        <name>[4Fe-4S] cluster</name>
        <dbReference type="ChEBI" id="CHEBI:49883"/>
    </cofactor>
    <text evidence="6">Binds 1 [4Fe-4S] cluster. The cluster is coordinated with 3 cysteines and an exchangeable S-adenosyl-L-methionine.</text>
</comment>
<feature type="binding site" evidence="6">
    <location>
        <position position="87"/>
    </location>
    <ligand>
        <name>[4Fe-4S] cluster</name>
        <dbReference type="ChEBI" id="CHEBI:49883"/>
        <note>4Fe-4S-S-AdoMet</note>
    </ligand>
</feature>
<dbReference type="EMBL" id="LKBH01000263">
    <property type="protein sequence ID" value="KQB34283.1"/>
    <property type="molecule type" value="Genomic_DNA"/>
</dbReference>
<dbReference type="InterPro" id="IPR034457">
    <property type="entry name" value="Organic_radical-activating"/>
</dbReference>
<dbReference type="InterPro" id="IPR027596">
    <property type="entry name" value="AmmeMemoSam_rS"/>
</dbReference>
<organism evidence="8 9">
    <name type="scientific">Acidiplasma cupricumulans</name>
    <dbReference type="NCBI Taxonomy" id="312540"/>
    <lineage>
        <taxon>Archaea</taxon>
        <taxon>Methanobacteriati</taxon>
        <taxon>Thermoplasmatota</taxon>
        <taxon>Thermoplasmata</taxon>
        <taxon>Thermoplasmatales</taxon>
        <taxon>Ferroplasmaceae</taxon>
        <taxon>Acidiplasma</taxon>
    </lineage>
</organism>